<evidence type="ECO:0008006" key="4">
    <source>
        <dbReference type="Google" id="ProtNLM"/>
    </source>
</evidence>
<dbReference type="InterPro" id="IPR007404">
    <property type="entry name" value="YdjM-like"/>
</dbReference>
<dbReference type="Pfam" id="PF04307">
    <property type="entry name" value="YdjM"/>
    <property type="match status" value="1"/>
</dbReference>
<keyword evidence="1" id="KW-0812">Transmembrane</keyword>
<dbReference type="KEGG" id="acaf:CA12_37120"/>
<feature type="transmembrane region" description="Helical" evidence="1">
    <location>
        <begin position="183"/>
        <end position="201"/>
    </location>
</feature>
<keyword evidence="3" id="KW-1185">Reference proteome</keyword>
<feature type="transmembrane region" description="Helical" evidence="1">
    <location>
        <begin position="119"/>
        <end position="138"/>
    </location>
</feature>
<feature type="transmembrane region" description="Helical" evidence="1">
    <location>
        <begin position="207"/>
        <end position="227"/>
    </location>
</feature>
<dbReference type="PANTHER" id="PTHR40031:SF1">
    <property type="entry name" value="MEMBRANE-BOUND METAL-DEPENDENT HYDROLASE"/>
    <property type="match status" value="1"/>
</dbReference>
<gene>
    <name evidence="2" type="ORF">CA12_37120</name>
</gene>
<organism evidence="2 3">
    <name type="scientific">Alienimonas californiensis</name>
    <dbReference type="NCBI Taxonomy" id="2527989"/>
    <lineage>
        <taxon>Bacteria</taxon>
        <taxon>Pseudomonadati</taxon>
        <taxon>Planctomycetota</taxon>
        <taxon>Planctomycetia</taxon>
        <taxon>Planctomycetales</taxon>
        <taxon>Planctomycetaceae</taxon>
        <taxon>Alienimonas</taxon>
    </lineage>
</organism>
<dbReference type="Proteomes" id="UP000318741">
    <property type="component" value="Chromosome"/>
</dbReference>
<protein>
    <recommendedName>
        <fullName evidence="4">Inner membrane protein</fullName>
    </recommendedName>
</protein>
<reference evidence="2 3" key="1">
    <citation type="submission" date="2019-02" db="EMBL/GenBank/DDBJ databases">
        <title>Deep-cultivation of Planctomycetes and their phenomic and genomic characterization uncovers novel biology.</title>
        <authorList>
            <person name="Wiegand S."/>
            <person name="Jogler M."/>
            <person name="Boedeker C."/>
            <person name="Pinto D."/>
            <person name="Vollmers J."/>
            <person name="Rivas-Marin E."/>
            <person name="Kohn T."/>
            <person name="Peeters S.H."/>
            <person name="Heuer A."/>
            <person name="Rast P."/>
            <person name="Oberbeckmann S."/>
            <person name="Bunk B."/>
            <person name="Jeske O."/>
            <person name="Meyerdierks A."/>
            <person name="Storesund J.E."/>
            <person name="Kallscheuer N."/>
            <person name="Luecker S."/>
            <person name="Lage O.M."/>
            <person name="Pohl T."/>
            <person name="Merkel B.J."/>
            <person name="Hornburger P."/>
            <person name="Mueller R.-W."/>
            <person name="Bruemmer F."/>
            <person name="Labrenz M."/>
            <person name="Spormann A.M."/>
            <person name="Op den Camp H."/>
            <person name="Overmann J."/>
            <person name="Amann R."/>
            <person name="Jetten M.S.M."/>
            <person name="Mascher T."/>
            <person name="Medema M.H."/>
            <person name="Devos D.P."/>
            <person name="Kaster A.-K."/>
            <person name="Ovreas L."/>
            <person name="Rohde M."/>
            <person name="Galperin M.Y."/>
            <person name="Jogler C."/>
        </authorList>
    </citation>
    <scope>NUCLEOTIDE SEQUENCE [LARGE SCALE GENOMIC DNA]</scope>
    <source>
        <strain evidence="2 3">CA12</strain>
    </source>
</reference>
<proteinExistence type="predicted"/>
<keyword evidence="1" id="KW-0472">Membrane</keyword>
<feature type="transmembrane region" description="Helical" evidence="1">
    <location>
        <begin position="234"/>
        <end position="253"/>
    </location>
</feature>
<dbReference type="EMBL" id="CP036265">
    <property type="protein sequence ID" value="QDT17584.1"/>
    <property type="molecule type" value="Genomic_DNA"/>
</dbReference>
<dbReference type="PANTHER" id="PTHR40031">
    <property type="entry name" value="HYPOTHETICAL MEMBRANE SPANNING PROTEIN"/>
    <property type="match status" value="1"/>
</dbReference>
<evidence type="ECO:0000256" key="1">
    <source>
        <dbReference type="SAM" id="Phobius"/>
    </source>
</evidence>
<keyword evidence="1" id="KW-1133">Transmembrane helix</keyword>
<evidence type="ECO:0000313" key="2">
    <source>
        <dbReference type="EMBL" id="QDT17584.1"/>
    </source>
</evidence>
<name>A0A517PDY8_9PLAN</name>
<sequence length="418" mass="47083">MDNLAHALAGALIARSLPRRWAGGVPEEDPAFDPDRPRPGIWLTWSGVIAANLPDFEALVLWPPPLGDKAAYLLHHRGWSHSLIGIAAEAVAFTALLWLLARWRRTARWFAGFTPRRGLAVAALGVGSHLFMDWWNSYGVRPFYPWDRSWYYGDLVFIVDPWVWLILAGALICGTRRFGWTKWGWYALAAAATLIVAGACWQEQCPWWVLAAWATGVVEVGLLRWWGRWRFADLFGWGTLTAYLVTMGLWSQAAREAVTRETIDPHYMNRIHSIAKQSVQAVPGVPWDREVLNSHGRRGRNKPVGLLAAGDRRFDFDGASLIRVNAITGDRGPLHLWDAGWPHNQARIRPKGLRRVEAWAAFARHPVAQFRGSKVILGDVRYGAGGEEDWSALEVEYDILPIWESAPRPLENSVPPMN</sequence>
<accession>A0A517PDY8</accession>
<feature type="transmembrane region" description="Helical" evidence="1">
    <location>
        <begin position="79"/>
        <end position="99"/>
    </location>
</feature>
<evidence type="ECO:0000313" key="3">
    <source>
        <dbReference type="Proteomes" id="UP000318741"/>
    </source>
</evidence>
<feature type="transmembrane region" description="Helical" evidence="1">
    <location>
        <begin position="150"/>
        <end position="171"/>
    </location>
</feature>
<dbReference type="AlphaFoldDB" id="A0A517PDY8"/>
<dbReference type="InterPro" id="IPR053170">
    <property type="entry name" value="Transcription_regulator"/>
</dbReference>